<reference evidence="3" key="2">
    <citation type="submission" date="2021-12" db="EMBL/GenBank/DDBJ databases">
        <title>Resequencing data analysis of finger millet.</title>
        <authorList>
            <person name="Hatakeyama M."/>
            <person name="Aluri S."/>
            <person name="Balachadran M.T."/>
            <person name="Sivarajan S.R."/>
            <person name="Poveda L."/>
            <person name="Shimizu-Inatsugi R."/>
            <person name="Schlapbach R."/>
            <person name="Sreeman S.M."/>
            <person name="Shimizu K.K."/>
        </authorList>
    </citation>
    <scope>NUCLEOTIDE SEQUENCE</scope>
</reference>
<dbReference type="PANTHER" id="PTHR34591">
    <property type="entry name" value="OS03G0653100 PROTEIN-RELATED"/>
    <property type="match status" value="1"/>
</dbReference>
<name>A0AAV5EN39_ELECO</name>
<feature type="compositionally biased region" description="Basic and acidic residues" evidence="1">
    <location>
        <begin position="1"/>
        <end position="26"/>
    </location>
</feature>
<comment type="caution">
    <text evidence="3">The sequence shown here is derived from an EMBL/GenBank/DDBJ whole genome shotgun (WGS) entry which is preliminary data.</text>
</comment>
<dbReference type="Proteomes" id="UP001054889">
    <property type="component" value="Unassembled WGS sequence"/>
</dbReference>
<evidence type="ECO:0000256" key="1">
    <source>
        <dbReference type="SAM" id="MobiDB-lite"/>
    </source>
</evidence>
<dbReference type="SMART" id="SM00256">
    <property type="entry name" value="FBOX"/>
    <property type="match status" value="1"/>
</dbReference>
<sequence length="469" mass="54373">MGTASQEDRDHQHGAMEEQDLRKQLPEDTLADVPRRLAPCDLAKCRCVSKTWHNIIDDHRLLLPYLLPHKVSGIFIKFHNKSSWELFSRPSTGPIVSGWFNFLPDGAEEKSWPWPPELDHCNGLFLLDDYVCNPATRRWRCLPPRPPPLMAKEHFDDEAYLVFDPSLSLHYEVFLVPRIRSTNNKLDPGVEKSEWPPSLFTMRVFSSGTGQWENRTYVRGGEAAGTVCSTRFGVLYKHHAVYWKGELYAHSESDFVIRISLSNGKFQVIKPPEGHKLSISDGLYLGKSERGVYCAHVDDEDTLCRLSVWILKEISGRSEWILMHQSDIAPMLPYYDYCNQNYGPWILQEINCSARRKRYSNYYDNENDDEAVVQEKVEWDSDNDNGLQVEDDRGHDQLKYIDFLGFHPYKEIIFLTEVSRRGMAYHLNSSKIQLLGHTYPKGRVVGQFRPICETFPYTPCWVDELPQIH</sequence>
<dbReference type="Pfam" id="PF00646">
    <property type="entry name" value="F-box"/>
    <property type="match status" value="1"/>
</dbReference>
<dbReference type="Gene3D" id="1.20.1280.50">
    <property type="match status" value="1"/>
</dbReference>
<feature type="domain" description="F-box" evidence="2">
    <location>
        <begin position="25"/>
        <end position="65"/>
    </location>
</feature>
<evidence type="ECO:0000313" key="3">
    <source>
        <dbReference type="EMBL" id="GJN23797.1"/>
    </source>
</evidence>
<gene>
    <name evidence="3" type="primary">gb11478</name>
    <name evidence="3" type="ORF">PR202_gb11478</name>
</gene>
<proteinExistence type="predicted"/>
<organism evidence="3 4">
    <name type="scientific">Eleusine coracana subsp. coracana</name>
    <dbReference type="NCBI Taxonomy" id="191504"/>
    <lineage>
        <taxon>Eukaryota</taxon>
        <taxon>Viridiplantae</taxon>
        <taxon>Streptophyta</taxon>
        <taxon>Embryophyta</taxon>
        <taxon>Tracheophyta</taxon>
        <taxon>Spermatophyta</taxon>
        <taxon>Magnoliopsida</taxon>
        <taxon>Liliopsida</taxon>
        <taxon>Poales</taxon>
        <taxon>Poaceae</taxon>
        <taxon>PACMAD clade</taxon>
        <taxon>Chloridoideae</taxon>
        <taxon>Cynodonteae</taxon>
        <taxon>Eleusininae</taxon>
        <taxon>Eleusine</taxon>
    </lineage>
</organism>
<reference evidence="3" key="1">
    <citation type="journal article" date="2018" name="DNA Res.">
        <title>Multiple hybrid de novo genome assembly of finger millet, an orphan allotetraploid crop.</title>
        <authorList>
            <person name="Hatakeyama M."/>
            <person name="Aluri S."/>
            <person name="Balachadran M.T."/>
            <person name="Sivarajan S.R."/>
            <person name="Patrignani A."/>
            <person name="Gruter S."/>
            <person name="Poveda L."/>
            <person name="Shimizu-Inatsugi R."/>
            <person name="Baeten J."/>
            <person name="Francoijs K.J."/>
            <person name="Nataraja K.N."/>
            <person name="Reddy Y.A.N."/>
            <person name="Phadnis S."/>
            <person name="Ravikumar R.L."/>
            <person name="Schlapbach R."/>
            <person name="Sreeman S.M."/>
            <person name="Shimizu K.K."/>
        </authorList>
    </citation>
    <scope>NUCLEOTIDE SEQUENCE</scope>
</reference>
<evidence type="ECO:0000259" key="2">
    <source>
        <dbReference type="SMART" id="SM00256"/>
    </source>
</evidence>
<dbReference type="SUPFAM" id="SSF81383">
    <property type="entry name" value="F-box domain"/>
    <property type="match status" value="1"/>
</dbReference>
<dbReference type="InterPro" id="IPR036047">
    <property type="entry name" value="F-box-like_dom_sf"/>
</dbReference>
<dbReference type="EMBL" id="BQKI01000076">
    <property type="protein sequence ID" value="GJN23797.1"/>
    <property type="molecule type" value="Genomic_DNA"/>
</dbReference>
<evidence type="ECO:0000313" key="4">
    <source>
        <dbReference type="Proteomes" id="UP001054889"/>
    </source>
</evidence>
<dbReference type="InterPro" id="IPR001810">
    <property type="entry name" value="F-box_dom"/>
</dbReference>
<dbReference type="PANTHER" id="PTHR34591:SF52">
    <property type="entry name" value="F-BOX DOMAIN-CONTAINING PROTEIN"/>
    <property type="match status" value="1"/>
</dbReference>
<dbReference type="AlphaFoldDB" id="A0AAV5EN39"/>
<feature type="region of interest" description="Disordered" evidence="1">
    <location>
        <begin position="1"/>
        <end position="28"/>
    </location>
</feature>
<keyword evidence="4" id="KW-1185">Reference proteome</keyword>
<protein>
    <recommendedName>
        <fullName evidence="2">F-box domain-containing protein</fullName>
    </recommendedName>
</protein>
<accession>A0AAV5EN39</accession>